<accession>R6NIK6</accession>
<sequence>MKHQSRYTGKRTLSDREIYSHSDGTRYCKNGKRYSQNQRNKKKKWSGKKKAVVAICIILAIVLAAAAGVLIYIKAALGQMARVELPQTNPELGITSEAAARAENSQVTNIALFGVDSRNDDDVGRSDALMILSIDRKHGKIKLTSIARDTYVSVDGYGQTKINHAYAYGGPELAIKTINENFSLDVKDFVTVNFSQLAEIIDYVGGVTINVTEEERVVANKYVDNLNKLGIPTDYITETGDIRLTGGQAVAYARNRETGSDTARTSRQREILSAMFDEVKKLNITQYPGLVSMILSESKTSLSDESILEIGTWAVASGASMVQESLPNDQCGASGQMIDGVWYFVYDLNNAANILHQFIYEEE</sequence>
<feature type="transmembrane region" description="Helical" evidence="2">
    <location>
        <begin position="51"/>
        <end position="73"/>
    </location>
</feature>
<organism evidence="4 5">
    <name type="scientific">[Clostridium] leptum CAG:27</name>
    <dbReference type="NCBI Taxonomy" id="1263068"/>
    <lineage>
        <taxon>Bacteria</taxon>
        <taxon>Bacillati</taxon>
        <taxon>Bacillota</taxon>
        <taxon>Clostridia</taxon>
        <taxon>Eubacteriales</taxon>
        <taxon>Oscillospiraceae</taxon>
        <taxon>Oscillospiraceae incertae sedis</taxon>
    </lineage>
</organism>
<feature type="domain" description="Cell envelope-related transcriptional attenuator" evidence="3">
    <location>
        <begin position="125"/>
        <end position="280"/>
    </location>
</feature>
<dbReference type="InterPro" id="IPR050922">
    <property type="entry name" value="LytR/CpsA/Psr_CW_biosynth"/>
</dbReference>
<evidence type="ECO:0000256" key="1">
    <source>
        <dbReference type="ARBA" id="ARBA00006068"/>
    </source>
</evidence>
<keyword evidence="2" id="KW-0472">Membrane</keyword>
<comment type="caution">
    <text evidence="4">The sequence shown here is derived from an EMBL/GenBank/DDBJ whole genome shotgun (WGS) entry which is preliminary data.</text>
</comment>
<protein>
    <submittedName>
        <fullName evidence="4">Cell envelope-like function transcriptional attenuator common domain protein</fullName>
    </submittedName>
</protein>
<dbReference type="PANTHER" id="PTHR33392">
    <property type="entry name" value="POLYISOPRENYL-TEICHOIC ACID--PEPTIDOGLYCAN TEICHOIC ACID TRANSFERASE TAGU"/>
    <property type="match status" value="1"/>
</dbReference>
<dbReference type="NCBIfam" id="TIGR00350">
    <property type="entry name" value="lytR_cpsA_psr"/>
    <property type="match status" value="1"/>
</dbReference>
<reference evidence="4" key="1">
    <citation type="submission" date="2012-11" db="EMBL/GenBank/DDBJ databases">
        <title>Dependencies among metagenomic species, viruses, plasmids and units of genetic variation.</title>
        <authorList>
            <person name="Nielsen H.B."/>
            <person name="Almeida M."/>
            <person name="Juncker A.S."/>
            <person name="Rasmussen S."/>
            <person name="Li J."/>
            <person name="Sunagawa S."/>
            <person name="Plichta D."/>
            <person name="Gautier L."/>
            <person name="Le Chatelier E."/>
            <person name="Peletier E."/>
            <person name="Bonde I."/>
            <person name="Nielsen T."/>
            <person name="Manichanh C."/>
            <person name="Arumugam M."/>
            <person name="Batto J."/>
            <person name="Santos M.B.Q.D."/>
            <person name="Blom N."/>
            <person name="Borruel N."/>
            <person name="Burgdorf K.S."/>
            <person name="Boumezbeur F."/>
            <person name="Casellas F."/>
            <person name="Dore J."/>
            <person name="Guarner F."/>
            <person name="Hansen T."/>
            <person name="Hildebrand F."/>
            <person name="Kaas R.S."/>
            <person name="Kennedy S."/>
            <person name="Kristiansen K."/>
            <person name="Kultima J.R."/>
            <person name="Leonard P."/>
            <person name="Levenez F."/>
            <person name="Lund O."/>
            <person name="Moumen B."/>
            <person name="Le Paslier D."/>
            <person name="Pons N."/>
            <person name="Pedersen O."/>
            <person name="Prifti E."/>
            <person name="Qin J."/>
            <person name="Raes J."/>
            <person name="Tap J."/>
            <person name="Tims S."/>
            <person name="Ussery D.W."/>
            <person name="Yamada T."/>
            <person name="MetaHit consortium"/>
            <person name="Renault P."/>
            <person name="Sicheritz-Ponten T."/>
            <person name="Bork P."/>
            <person name="Wang J."/>
            <person name="Brunak S."/>
            <person name="Ehrlich S.D."/>
        </authorList>
    </citation>
    <scope>NUCLEOTIDE SEQUENCE [LARGE SCALE GENOMIC DNA]</scope>
</reference>
<comment type="similarity">
    <text evidence="1">Belongs to the LytR/CpsA/Psr (LCP) family.</text>
</comment>
<dbReference type="Proteomes" id="UP000018168">
    <property type="component" value="Unassembled WGS sequence"/>
</dbReference>
<evidence type="ECO:0000313" key="5">
    <source>
        <dbReference type="Proteomes" id="UP000018168"/>
    </source>
</evidence>
<dbReference type="EMBL" id="CBEP010000136">
    <property type="protein sequence ID" value="CDC06061.1"/>
    <property type="molecule type" value="Genomic_DNA"/>
</dbReference>
<evidence type="ECO:0000259" key="3">
    <source>
        <dbReference type="Pfam" id="PF03816"/>
    </source>
</evidence>
<dbReference type="AlphaFoldDB" id="R6NIK6"/>
<keyword evidence="2" id="KW-1133">Transmembrane helix</keyword>
<dbReference type="PANTHER" id="PTHR33392:SF6">
    <property type="entry name" value="POLYISOPRENYL-TEICHOIC ACID--PEPTIDOGLYCAN TEICHOIC ACID TRANSFERASE TAGU"/>
    <property type="match status" value="1"/>
</dbReference>
<dbReference type="Gene3D" id="3.40.630.190">
    <property type="entry name" value="LCP protein"/>
    <property type="match status" value="1"/>
</dbReference>
<evidence type="ECO:0000313" key="4">
    <source>
        <dbReference type="EMBL" id="CDC06061.1"/>
    </source>
</evidence>
<dbReference type="InterPro" id="IPR004474">
    <property type="entry name" value="LytR_CpsA_psr"/>
</dbReference>
<name>R6NIK6_9FIRM</name>
<dbReference type="Pfam" id="PF03816">
    <property type="entry name" value="LytR_cpsA_psr"/>
    <property type="match status" value="1"/>
</dbReference>
<proteinExistence type="inferred from homology"/>
<gene>
    <name evidence="4" type="ORF">BN578_01268</name>
</gene>
<evidence type="ECO:0000256" key="2">
    <source>
        <dbReference type="SAM" id="Phobius"/>
    </source>
</evidence>
<keyword evidence="2" id="KW-0812">Transmembrane</keyword>